<dbReference type="GeneID" id="17352278"/>
<proteinExistence type="predicted"/>
<evidence type="ECO:0000256" key="1">
    <source>
        <dbReference type="SAM" id="SignalP"/>
    </source>
</evidence>
<keyword evidence="1" id="KW-0732">Signal</keyword>
<feature type="chain" id="PRO_5012135582" evidence="1">
    <location>
        <begin position="16"/>
        <end position="239"/>
    </location>
</feature>
<sequence>MLAALSSLSLLAAQAQPLMRAVLAAAAVHAACHAPAAASAAQCFHQTQQARSCMTHHKLWTAVDMAGADPAVRAPCSAVTMARSQLPVVRSEDSKASCGELPHSPYRSIFGGLWQHGEPHNIVFSDEHGSVTNEVEKLLLVADELGGSEGVFKVVESFGEGPEWSAMNVSTALRCLARGAAHMSSAAIQREILHHPIFERLVDGANRKAISMTDTELGEVARACAALRCSGSALAQRVC</sequence>
<dbReference type="RefSeq" id="XP_005845012.1">
    <property type="nucleotide sequence ID" value="XM_005844950.1"/>
</dbReference>
<dbReference type="AlphaFoldDB" id="E1ZN54"/>
<dbReference type="Proteomes" id="UP000008141">
    <property type="component" value="Unassembled WGS sequence"/>
</dbReference>
<accession>E1ZN54</accession>
<keyword evidence="3" id="KW-1185">Reference proteome</keyword>
<name>E1ZN54_CHLVA</name>
<dbReference type="KEGG" id="cvr:CHLNCDRAFT_58774"/>
<gene>
    <name evidence="2" type="ORF">CHLNCDRAFT_58774</name>
</gene>
<evidence type="ECO:0000313" key="2">
    <source>
        <dbReference type="EMBL" id="EFN52910.1"/>
    </source>
</evidence>
<dbReference type="OrthoDB" id="512690at2759"/>
<organism evidence="3">
    <name type="scientific">Chlorella variabilis</name>
    <name type="common">Green alga</name>
    <dbReference type="NCBI Taxonomy" id="554065"/>
    <lineage>
        <taxon>Eukaryota</taxon>
        <taxon>Viridiplantae</taxon>
        <taxon>Chlorophyta</taxon>
        <taxon>core chlorophytes</taxon>
        <taxon>Trebouxiophyceae</taxon>
        <taxon>Chlorellales</taxon>
        <taxon>Chlorellaceae</taxon>
        <taxon>Chlorella clade</taxon>
        <taxon>Chlorella</taxon>
    </lineage>
</organism>
<feature type="signal peptide" evidence="1">
    <location>
        <begin position="1"/>
        <end position="15"/>
    </location>
</feature>
<dbReference type="EMBL" id="GL433854">
    <property type="protein sequence ID" value="EFN52910.1"/>
    <property type="molecule type" value="Genomic_DNA"/>
</dbReference>
<dbReference type="InParanoid" id="E1ZN54"/>
<reference evidence="2 3" key="1">
    <citation type="journal article" date="2010" name="Plant Cell">
        <title>The Chlorella variabilis NC64A genome reveals adaptation to photosymbiosis, coevolution with viruses, and cryptic sex.</title>
        <authorList>
            <person name="Blanc G."/>
            <person name="Duncan G."/>
            <person name="Agarkova I."/>
            <person name="Borodovsky M."/>
            <person name="Gurnon J."/>
            <person name="Kuo A."/>
            <person name="Lindquist E."/>
            <person name="Lucas S."/>
            <person name="Pangilinan J."/>
            <person name="Polle J."/>
            <person name="Salamov A."/>
            <person name="Terry A."/>
            <person name="Yamada T."/>
            <person name="Dunigan D.D."/>
            <person name="Grigoriev I.V."/>
            <person name="Claverie J.M."/>
            <person name="Van Etten J.L."/>
        </authorList>
    </citation>
    <scope>NUCLEOTIDE SEQUENCE [LARGE SCALE GENOMIC DNA]</scope>
    <source>
        <strain evidence="2 3">NC64A</strain>
    </source>
</reference>
<protein>
    <submittedName>
        <fullName evidence="2">Expressed protein</fullName>
    </submittedName>
</protein>
<evidence type="ECO:0000313" key="3">
    <source>
        <dbReference type="Proteomes" id="UP000008141"/>
    </source>
</evidence>